<feature type="compositionally biased region" description="Basic and acidic residues" evidence="3">
    <location>
        <begin position="152"/>
        <end position="161"/>
    </location>
</feature>
<sequence>MREGLHYLDDARVERRKEIRALARYTEGKAQAYYQNVIADDESNWTLEGYFKAIYDACFPSNFREKQRRKLERFYQSELSVKEYAAQMYDMINTIGGLDARQCVVHLFRGLNPELAIACRRMGLNPEDASWDEVVAEAENEEIVLSSIRKDISRGEKRSKDAGSNQRSRNFRNDNRRSSPDYKNGRPGQSSGNDTRNTASGSLSGGKPDGTSGGRRDISTQERQKLQSEGKCFLCRQTGHIARNCPKANTLPGKGGKPPGMRVNNIDFAEHMVDEYLPDEESSTCIELAMIGSHEDSSHVEFAKSSNSDVLGLLNNDCVDSNENSEDFTEIETRWSKFLKKHYGSDQLGDARANTYTWMFELSRDLGLPGDDCHEYPWTELRFHLEKISPSCYLMTDRMHNIRVQVSTDLLRDNSFNLGLWYTHILVERVAPDWTGVLNKEFFNAPVEPIEFNARMHLKHKLTWDERLVDSSFSICGYGPEDDRWHISEDELETHAVISGKLLRNERMNLASWYVKHAVPWAVNPDDGPFLRKPVYGTADLYRNAMDSALDHLARVLVDTGFYPLSPYLEDPSRFYAFDVADTDTDLLDELSLFGVQVDRDKLPALQRNASIIKDRERAIPSPVVVTVQINGKPAKALLDSGSLGDFMSSTLADQLGGKSKVALVRPIPVQLAVQGSRTKINWSCKADISYQAINEERTFDVINISNYDLILGTPFMYQHRVLLGLNPARVVVGSEASLPLDGPGVSRLASMSVDFDAAEIERVRKELFDYARPLCKTMDQTDLPPLRAINHTIPLIDEGKVYKWRPSRCPEPLLEQWVEKRNAYLKSGRWQITTSGNAVPMLHIYKPG</sequence>
<dbReference type="EMBL" id="KL198008">
    <property type="protein sequence ID" value="KDQ28241.1"/>
    <property type="molecule type" value="Genomic_DNA"/>
</dbReference>
<feature type="compositionally biased region" description="Gly residues" evidence="3">
    <location>
        <begin position="203"/>
        <end position="213"/>
    </location>
</feature>
<feature type="region of interest" description="Disordered" evidence="3">
    <location>
        <begin position="152"/>
        <end position="225"/>
    </location>
</feature>
<dbReference type="Pfam" id="PF08284">
    <property type="entry name" value="RVP_2"/>
    <property type="match status" value="1"/>
</dbReference>
<feature type="compositionally biased region" description="Polar residues" evidence="3">
    <location>
        <begin position="187"/>
        <end position="202"/>
    </location>
</feature>
<evidence type="ECO:0000256" key="1">
    <source>
        <dbReference type="ARBA" id="ARBA00022664"/>
    </source>
</evidence>
<evidence type="ECO:0000256" key="3">
    <source>
        <dbReference type="SAM" id="MobiDB-lite"/>
    </source>
</evidence>
<dbReference type="SMART" id="SM00343">
    <property type="entry name" value="ZnF_C2HC"/>
    <property type="match status" value="1"/>
</dbReference>
<dbReference type="Gene3D" id="4.10.60.10">
    <property type="entry name" value="Zinc finger, CCHC-type"/>
    <property type="match status" value="1"/>
</dbReference>
<dbReference type="Gene3D" id="2.40.70.10">
    <property type="entry name" value="Acid Proteases"/>
    <property type="match status" value="1"/>
</dbReference>
<dbReference type="OrthoDB" id="3205788at2759"/>
<dbReference type="PANTHER" id="PTHR15503">
    <property type="entry name" value="LDOC1 RELATED"/>
    <property type="match status" value="1"/>
</dbReference>
<evidence type="ECO:0000313" key="5">
    <source>
        <dbReference type="EMBL" id="KDQ28241.1"/>
    </source>
</evidence>
<keyword evidence="1" id="KW-0507">mRNA processing</keyword>
<dbReference type="SUPFAM" id="SSF50630">
    <property type="entry name" value="Acid proteases"/>
    <property type="match status" value="1"/>
</dbReference>
<keyword evidence="2" id="KW-0479">Metal-binding</keyword>
<feature type="domain" description="CCHC-type" evidence="4">
    <location>
        <begin position="231"/>
        <end position="247"/>
    </location>
</feature>
<dbReference type="GO" id="GO:0006397">
    <property type="term" value="P:mRNA processing"/>
    <property type="evidence" value="ECO:0007669"/>
    <property type="project" value="UniProtKB-KW"/>
</dbReference>
<evidence type="ECO:0000256" key="2">
    <source>
        <dbReference type="PROSITE-ProRule" id="PRU00047"/>
    </source>
</evidence>
<dbReference type="InterPro" id="IPR001878">
    <property type="entry name" value="Znf_CCHC"/>
</dbReference>
<dbReference type="InterPro" id="IPR021109">
    <property type="entry name" value="Peptidase_aspartic_dom_sf"/>
</dbReference>
<feature type="compositionally biased region" description="Basic and acidic residues" evidence="3">
    <location>
        <begin position="171"/>
        <end position="184"/>
    </location>
</feature>
<reference evidence="6" key="1">
    <citation type="journal article" date="2014" name="Proc. Natl. Acad. Sci. U.S.A.">
        <title>Extensive sampling of basidiomycete genomes demonstrates inadequacy of the white-rot/brown-rot paradigm for wood decay fungi.</title>
        <authorList>
            <person name="Riley R."/>
            <person name="Salamov A.A."/>
            <person name="Brown D.W."/>
            <person name="Nagy L.G."/>
            <person name="Floudas D."/>
            <person name="Held B.W."/>
            <person name="Levasseur A."/>
            <person name="Lombard V."/>
            <person name="Morin E."/>
            <person name="Otillar R."/>
            <person name="Lindquist E.A."/>
            <person name="Sun H."/>
            <person name="LaButti K.M."/>
            <person name="Schmutz J."/>
            <person name="Jabbour D."/>
            <person name="Luo H."/>
            <person name="Baker S.E."/>
            <person name="Pisabarro A.G."/>
            <person name="Walton J.D."/>
            <person name="Blanchette R.A."/>
            <person name="Henrissat B."/>
            <person name="Martin F."/>
            <person name="Cullen D."/>
            <person name="Hibbett D.S."/>
            <person name="Grigoriev I.V."/>
        </authorList>
    </citation>
    <scope>NUCLEOTIDE SEQUENCE [LARGE SCALE GENOMIC DNA]</scope>
    <source>
        <strain evidence="6">PC15</strain>
    </source>
</reference>
<dbReference type="GO" id="GO:0008270">
    <property type="term" value="F:zinc ion binding"/>
    <property type="evidence" value="ECO:0007669"/>
    <property type="project" value="UniProtKB-KW"/>
</dbReference>
<dbReference type="Pfam" id="PF00098">
    <property type="entry name" value="zf-CCHC"/>
    <property type="match status" value="1"/>
</dbReference>
<protein>
    <recommendedName>
        <fullName evidence="4">CCHC-type domain-containing protein</fullName>
    </recommendedName>
</protein>
<evidence type="ECO:0000313" key="6">
    <source>
        <dbReference type="Proteomes" id="UP000027073"/>
    </source>
</evidence>
<keyword evidence="2" id="KW-0863">Zinc-finger</keyword>
<feature type="compositionally biased region" description="Basic and acidic residues" evidence="3">
    <location>
        <begin position="214"/>
        <end position="225"/>
    </location>
</feature>
<dbReference type="PANTHER" id="PTHR15503:SF22">
    <property type="entry name" value="TRANSPOSON TY3-I GAG POLYPROTEIN"/>
    <property type="match status" value="1"/>
</dbReference>
<dbReference type="InterPro" id="IPR036875">
    <property type="entry name" value="Znf_CCHC_sf"/>
</dbReference>
<dbReference type="VEuPathDB" id="FungiDB:PLEOSDRAFT_1041470"/>
<organism evidence="5 6">
    <name type="scientific">Pleurotus ostreatus (strain PC15)</name>
    <name type="common">Oyster mushroom</name>
    <dbReference type="NCBI Taxonomy" id="1137138"/>
    <lineage>
        <taxon>Eukaryota</taxon>
        <taxon>Fungi</taxon>
        <taxon>Dikarya</taxon>
        <taxon>Basidiomycota</taxon>
        <taxon>Agaricomycotina</taxon>
        <taxon>Agaricomycetes</taxon>
        <taxon>Agaricomycetidae</taxon>
        <taxon>Agaricales</taxon>
        <taxon>Pleurotineae</taxon>
        <taxon>Pleurotaceae</taxon>
        <taxon>Pleurotus</taxon>
    </lineage>
</organism>
<keyword evidence="2" id="KW-0862">Zinc</keyword>
<dbReference type="InParanoid" id="A0A067NXA2"/>
<accession>A0A067NXA2</accession>
<dbReference type="STRING" id="1137138.A0A067NXA2"/>
<dbReference type="AlphaFoldDB" id="A0A067NXA2"/>
<gene>
    <name evidence="5" type="ORF">PLEOSDRAFT_1041470</name>
</gene>
<name>A0A067NXA2_PLEO1</name>
<dbReference type="GO" id="GO:0003676">
    <property type="term" value="F:nucleic acid binding"/>
    <property type="evidence" value="ECO:0007669"/>
    <property type="project" value="InterPro"/>
</dbReference>
<evidence type="ECO:0000259" key="4">
    <source>
        <dbReference type="PROSITE" id="PS50158"/>
    </source>
</evidence>
<dbReference type="Proteomes" id="UP000027073">
    <property type="component" value="Unassembled WGS sequence"/>
</dbReference>
<dbReference type="SUPFAM" id="SSF57756">
    <property type="entry name" value="Retrovirus zinc finger-like domains"/>
    <property type="match status" value="1"/>
</dbReference>
<proteinExistence type="predicted"/>
<dbReference type="CDD" id="cd00303">
    <property type="entry name" value="retropepsin_like"/>
    <property type="match status" value="1"/>
</dbReference>
<dbReference type="HOGENOM" id="CLU_012455_0_0_1"/>
<dbReference type="InterPro" id="IPR032567">
    <property type="entry name" value="RTL1-rel"/>
</dbReference>
<feature type="non-terminal residue" evidence="5">
    <location>
        <position position="849"/>
    </location>
</feature>
<dbReference type="PROSITE" id="PS50158">
    <property type="entry name" value="ZF_CCHC"/>
    <property type="match status" value="1"/>
</dbReference>